<dbReference type="Proteomes" id="UP000197424">
    <property type="component" value="Chromosome"/>
</dbReference>
<feature type="region of interest" description="Disordered" evidence="1">
    <location>
        <begin position="1"/>
        <end position="35"/>
    </location>
</feature>
<name>A0A248LHL7_9NEIS</name>
<accession>A0A248LHL7</accession>
<dbReference type="AlphaFoldDB" id="A0A248LHL7"/>
<gene>
    <name evidence="2" type="ORF">LHGZ1_1123</name>
</gene>
<feature type="compositionally biased region" description="Basic and acidic residues" evidence="1">
    <location>
        <begin position="1"/>
        <end position="27"/>
    </location>
</feature>
<reference evidence="3" key="1">
    <citation type="submission" date="2017-06" db="EMBL/GenBank/DDBJ databases">
        <title>Whole genome sequence of Laribacter hongkongensis LHGZ1.</title>
        <authorList>
            <person name="Chen D."/>
            <person name="Wu H."/>
            <person name="Chen J."/>
        </authorList>
    </citation>
    <scope>NUCLEOTIDE SEQUENCE [LARGE SCALE GENOMIC DNA]</scope>
    <source>
        <strain evidence="3">LHGZ1</strain>
    </source>
</reference>
<organism evidence="2 3">
    <name type="scientific">Laribacter hongkongensis</name>
    <dbReference type="NCBI Taxonomy" id="168471"/>
    <lineage>
        <taxon>Bacteria</taxon>
        <taxon>Pseudomonadati</taxon>
        <taxon>Pseudomonadota</taxon>
        <taxon>Betaproteobacteria</taxon>
        <taxon>Neisseriales</taxon>
        <taxon>Aquaspirillaceae</taxon>
        <taxon>Laribacter</taxon>
    </lineage>
</organism>
<evidence type="ECO:0000256" key="1">
    <source>
        <dbReference type="SAM" id="MobiDB-lite"/>
    </source>
</evidence>
<proteinExistence type="predicted"/>
<evidence type="ECO:0000313" key="2">
    <source>
        <dbReference type="EMBL" id="ASJ23954.1"/>
    </source>
</evidence>
<dbReference type="EMBL" id="CP022115">
    <property type="protein sequence ID" value="ASJ23954.1"/>
    <property type="molecule type" value="Genomic_DNA"/>
</dbReference>
<sequence>MCKGRARELVPGRHQRAEPGQPERKSSLSDSTTGGVTVQCLDGALCHMKTPPKRAA</sequence>
<evidence type="ECO:0000313" key="3">
    <source>
        <dbReference type="Proteomes" id="UP000197424"/>
    </source>
</evidence>
<protein>
    <submittedName>
        <fullName evidence="2">Uncharacterized protein</fullName>
    </submittedName>
</protein>